<dbReference type="Proteomes" id="UP000486534">
    <property type="component" value="Unassembled WGS sequence"/>
</dbReference>
<comment type="caution">
    <text evidence="2">The sequence shown here is derived from an EMBL/GenBank/DDBJ whole genome shotgun (WGS) entry which is preliminary data.</text>
</comment>
<dbReference type="RefSeq" id="WP_152897706.1">
    <property type="nucleotide sequence ID" value="NZ_WHUV01000002.1"/>
</dbReference>
<evidence type="ECO:0000313" key="3">
    <source>
        <dbReference type="Proteomes" id="UP000486534"/>
    </source>
</evidence>
<evidence type="ECO:0000313" key="2">
    <source>
        <dbReference type="EMBL" id="MQA54113.1"/>
    </source>
</evidence>
<proteinExistence type="predicted"/>
<sequence>MRVLIGALAIAFLAGCASPPPLNFSVQGLQMSTNKIDADLRSMSVSFASPNEARGEIPSNGEEVPRLWENALREGVDRVSVFNDDSSQKVNIFVKITELDIAGGGVTMTSKARATYQIVNRKSGKVVYERDVASIGSVPGTYAFSGATRIKESINRAVQENIRVFLEAISITKIDA</sequence>
<dbReference type="PROSITE" id="PS51257">
    <property type="entry name" value="PROKAR_LIPOPROTEIN"/>
    <property type="match status" value="1"/>
</dbReference>
<reference evidence="2 3" key="1">
    <citation type="submission" date="2019-10" db="EMBL/GenBank/DDBJ databases">
        <title>Pseudomonas dajingensis sp. nov., isolated from the profound head ulcers of farmed Murray cod (Maccullochella peelii peelii).</title>
        <authorList>
            <person name="Liu Y."/>
        </authorList>
    </citation>
    <scope>NUCLEOTIDE SEQUENCE [LARGE SCALE GENOMIC DNA]</scope>
    <source>
        <strain evidence="2 3">MC042</strain>
    </source>
</reference>
<keyword evidence="1" id="KW-0732">Signal</keyword>
<name>A0A7X1PLZ6_9PSED</name>
<accession>A0A7X1PLZ6</accession>
<feature type="signal peptide" evidence="1">
    <location>
        <begin position="1"/>
        <end position="19"/>
    </location>
</feature>
<keyword evidence="2" id="KW-0012">Acyltransferase</keyword>
<protein>
    <submittedName>
        <fullName evidence="2">UDP-N-acetylglucosamine acyltransferase</fullName>
    </submittedName>
</protein>
<keyword evidence="2" id="KW-0808">Transferase</keyword>
<dbReference type="AlphaFoldDB" id="A0A7X1PLZ6"/>
<organism evidence="2 3">
    <name type="scientific">Pseudomonas piscis</name>
    <dbReference type="NCBI Taxonomy" id="2614538"/>
    <lineage>
        <taxon>Bacteria</taxon>
        <taxon>Pseudomonadati</taxon>
        <taxon>Pseudomonadota</taxon>
        <taxon>Gammaproteobacteria</taxon>
        <taxon>Pseudomonadales</taxon>
        <taxon>Pseudomonadaceae</taxon>
        <taxon>Pseudomonas</taxon>
    </lineage>
</organism>
<feature type="chain" id="PRO_5031101549" evidence="1">
    <location>
        <begin position="20"/>
        <end position="176"/>
    </location>
</feature>
<dbReference type="GO" id="GO:0016746">
    <property type="term" value="F:acyltransferase activity"/>
    <property type="evidence" value="ECO:0007669"/>
    <property type="project" value="UniProtKB-KW"/>
</dbReference>
<dbReference type="EMBL" id="WHUV01000002">
    <property type="protein sequence ID" value="MQA54113.1"/>
    <property type="molecule type" value="Genomic_DNA"/>
</dbReference>
<gene>
    <name evidence="2" type="ORF">GDH07_12400</name>
</gene>
<evidence type="ECO:0000256" key="1">
    <source>
        <dbReference type="SAM" id="SignalP"/>
    </source>
</evidence>